<accession>A0A024G7B8</accession>
<proteinExistence type="inferred from homology"/>
<dbReference type="SUPFAM" id="SSF52833">
    <property type="entry name" value="Thioredoxin-like"/>
    <property type="match status" value="1"/>
</dbReference>
<dbReference type="GO" id="GO:0005762">
    <property type="term" value="C:mitochondrial large ribosomal subunit"/>
    <property type="evidence" value="ECO:0007669"/>
    <property type="project" value="TreeGrafter"/>
</dbReference>
<evidence type="ECO:0000259" key="7">
    <source>
        <dbReference type="SMART" id="SM00916"/>
    </source>
</evidence>
<organism evidence="8 9">
    <name type="scientific">Albugo candida</name>
    <dbReference type="NCBI Taxonomy" id="65357"/>
    <lineage>
        <taxon>Eukaryota</taxon>
        <taxon>Sar</taxon>
        <taxon>Stramenopiles</taxon>
        <taxon>Oomycota</taxon>
        <taxon>Peronosporomycetes</taxon>
        <taxon>Albuginales</taxon>
        <taxon>Albuginaceae</taxon>
        <taxon>Albugo</taxon>
    </lineage>
</organism>
<feature type="domain" description="Ribosomal protein/NADH dehydrogenase" evidence="7">
    <location>
        <begin position="18"/>
        <end position="92"/>
    </location>
</feature>
<dbReference type="InParanoid" id="A0A024G7B8"/>
<comment type="subcellular location">
    <subcellularLocation>
        <location evidence="1">Mitochondrion</location>
    </subcellularLocation>
</comment>
<keyword evidence="4" id="KW-0496">Mitochondrion</keyword>
<dbReference type="Proteomes" id="UP000053237">
    <property type="component" value="Unassembled WGS sequence"/>
</dbReference>
<dbReference type="SMART" id="SM00916">
    <property type="entry name" value="L51_S25_CI-B8"/>
    <property type="match status" value="1"/>
</dbReference>
<protein>
    <recommendedName>
        <fullName evidence="6">Large ribosomal subunit protein mL43</fullName>
    </recommendedName>
</protein>
<sequence>MATRGIWQLKEVTIRYCQHSGSSRHVRDFLSNKQFLEFVKENPQVSFRTELKPGRHPVLIGDYVTNQQKVCDVKNKEQKVIMLQLQRLRDSSGRKMTKMKRPVITKCPSIQGIWQQDMQFPEFTLQRS</sequence>
<dbReference type="Gene3D" id="3.40.30.10">
    <property type="entry name" value="Glutaredoxin"/>
    <property type="match status" value="1"/>
</dbReference>
<keyword evidence="3" id="KW-0689">Ribosomal protein</keyword>
<evidence type="ECO:0000256" key="5">
    <source>
        <dbReference type="ARBA" id="ARBA00023274"/>
    </source>
</evidence>
<comment type="caution">
    <text evidence="8">The sequence shown here is derived from an EMBL/GenBank/DDBJ whole genome shotgun (WGS) entry which is preliminary data.</text>
</comment>
<dbReference type="GO" id="GO:0003735">
    <property type="term" value="F:structural constituent of ribosome"/>
    <property type="evidence" value="ECO:0007669"/>
    <property type="project" value="InterPro"/>
</dbReference>
<evidence type="ECO:0000313" key="9">
    <source>
        <dbReference type="Proteomes" id="UP000053237"/>
    </source>
</evidence>
<name>A0A024G7B8_9STRA</name>
<dbReference type="PANTHER" id="PTHR21396">
    <property type="entry name" value="39S RIBOSOMAL PROTEIN L43"/>
    <property type="match status" value="1"/>
</dbReference>
<evidence type="ECO:0000256" key="6">
    <source>
        <dbReference type="ARBA" id="ARBA00035188"/>
    </source>
</evidence>
<dbReference type="InterPro" id="IPR007741">
    <property type="entry name" value="Ribosomal_mL43/mS25/NADH_DH"/>
</dbReference>
<dbReference type="InterPro" id="IPR039927">
    <property type="entry name" value="Ribosomal_mL43"/>
</dbReference>
<dbReference type="EMBL" id="CAIX01000039">
    <property type="protein sequence ID" value="CCI42771.1"/>
    <property type="molecule type" value="Genomic_DNA"/>
</dbReference>
<evidence type="ECO:0000313" key="8">
    <source>
        <dbReference type="EMBL" id="CCI42771.1"/>
    </source>
</evidence>
<dbReference type="OrthoDB" id="88at2759"/>
<dbReference type="FunCoup" id="A0A024G7B8">
    <property type="interactions" value="20"/>
</dbReference>
<comment type="similarity">
    <text evidence="2">Belongs to the mitochondrion-specific ribosomal protein mL43 family.</text>
</comment>
<keyword evidence="5" id="KW-0687">Ribonucleoprotein</keyword>
<dbReference type="Pfam" id="PF05047">
    <property type="entry name" value="L51_S25_CI-B8"/>
    <property type="match status" value="1"/>
</dbReference>
<keyword evidence="9" id="KW-1185">Reference proteome</keyword>
<dbReference type="STRING" id="65357.A0A024G7B8"/>
<evidence type="ECO:0000256" key="3">
    <source>
        <dbReference type="ARBA" id="ARBA00022980"/>
    </source>
</evidence>
<dbReference type="PANTHER" id="PTHR21396:SF2">
    <property type="entry name" value="LARGE RIBOSOMAL SUBUNIT PROTEIN ML43"/>
    <property type="match status" value="1"/>
</dbReference>
<evidence type="ECO:0000256" key="4">
    <source>
        <dbReference type="ARBA" id="ARBA00023128"/>
    </source>
</evidence>
<gene>
    <name evidence="8" type="ORF">BN9_035550</name>
</gene>
<dbReference type="GO" id="GO:0032543">
    <property type="term" value="P:mitochondrial translation"/>
    <property type="evidence" value="ECO:0007669"/>
    <property type="project" value="InterPro"/>
</dbReference>
<evidence type="ECO:0000256" key="1">
    <source>
        <dbReference type="ARBA" id="ARBA00004173"/>
    </source>
</evidence>
<evidence type="ECO:0000256" key="2">
    <source>
        <dbReference type="ARBA" id="ARBA00006073"/>
    </source>
</evidence>
<dbReference type="InterPro" id="IPR036249">
    <property type="entry name" value="Thioredoxin-like_sf"/>
</dbReference>
<reference evidence="8 9" key="1">
    <citation type="submission" date="2012-05" db="EMBL/GenBank/DDBJ databases">
        <title>Recombination and specialization in a pathogen metapopulation.</title>
        <authorList>
            <person name="Gardiner A."/>
            <person name="Kemen E."/>
            <person name="Schultz-Larsen T."/>
            <person name="MacLean D."/>
            <person name="Van Oosterhout C."/>
            <person name="Jones J.D.G."/>
        </authorList>
    </citation>
    <scope>NUCLEOTIDE SEQUENCE [LARGE SCALE GENOMIC DNA]</scope>
    <source>
        <strain evidence="8 9">Ac Nc2</strain>
    </source>
</reference>
<dbReference type="AlphaFoldDB" id="A0A024G7B8"/>